<dbReference type="Gene3D" id="3.50.30.50">
    <property type="entry name" value="Putative cyclase"/>
    <property type="match status" value="1"/>
</dbReference>
<keyword evidence="7" id="KW-0823">Tryptophan catabolism</keyword>
<dbReference type="PATRIC" id="fig|1434111.4.peg.2955"/>
<organism evidence="8 9">
    <name type="scientific">Methanosarcina lacustris Z-7289</name>
    <dbReference type="NCBI Taxonomy" id="1434111"/>
    <lineage>
        <taxon>Archaea</taxon>
        <taxon>Methanobacteriati</taxon>
        <taxon>Methanobacteriota</taxon>
        <taxon>Stenosarchaea group</taxon>
        <taxon>Methanomicrobia</taxon>
        <taxon>Methanosarcinales</taxon>
        <taxon>Methanosarcinaceae</taxon>
        <taxon>Methanosarcina</taxon>
    </lineage>
</organism>
<dbReference type="AlphaFoldDB" id="A0A0E3WSV4"/>
<keyword evidence="6" id="KW-0862">Zinc</keyword>
<sequence length="191" mass="21226">MVVYPGNPKPSIRRYASVPQDKVNESILTLGSHTGTHVDSRLHLRNGREGTASLSLESFYGKCRVFDLAHVEEEIHRQDLEGFKIGKGDIVLLKTSNSMLGYMKFKENFVHLKLDAAEYLVTAGVKTLGFDYLSVKKFGGDDEVHELLIDNMTLFEGLNLTGVPEGEYTFLGLPLNIDTDGAPARVILVRE</sequence>
<dbReference type="STRING" id="1434111.MSLAZ_2219"/>
<evidence type="ECO:0000256" key="6">
    <source>
        <dbReference type="ARBA" id="ARBA00022833"/>
    </source>
</evidence>
<comment type="pathway">
    <text evidence="2">Amino-acid degradation.</text>
</comment>
<comment type="cofactor">
    <cofactor evidence="1">
        <name>Zn(2+)</name>
        <dbReference type="ChEBI" id="CHEBI:29105"/>
    </cofactor>
</comment>
<reference evidence="8 9" key="1">
    <citation type="submission" date="2014-07" db="EMBL/GenBank/DDBJ databases">
        <title>Methanogenic archaea and the global carbon cycle.</title>
        <authorList>
            <person name="Henriksen J.R."/>
            <person name="Luke J."/>
            <person name="Reinhart S."/>
            <person name="Benedict M.N."/>
            <person name="Youngblut N.D."/>
            <person name="Metcalf M.E."/>
            <person name="Whitaker R.J."/>
            <person name="Metcalf W.W."/>
        </authorList>
    </citation>
    <scope>NUCLEOTIDE SEQUENCE [LARGE SCALE GENOMIC DNA]</scope>
    <source>
        <strain evidence="8 9">Z-7289</strain>
    </source>
</reference>
<accession>A0A0E3WSV4</accession>
<evidence type="ECO:0000256" key="7">
    <source>
        <dbReference type="ARBA" id="ARBA00023079"/>
    </source>
</evidence>
<evidence type="ECO:0000313" key="9">
    <source>
        <dbReference type="Proteomes" id="UP000033072"/>
    </source>
</evidence>
<dbReference type="EMBL" id="CP009515">
    <property type="protein sequence ID" value="AKB75480.1"/>
    <property type="molecule type" value="Genomic_DNA"/>
</dbReference>
<evidence type="ECO:0000313" key="8">
    <source>
        <dbReference type="EMBL" id="AKB75480.1"/>
    </source>
</evidence>
<protein>
    <submittedName>
        <fullName evidence="8">Metal-dependent hydrolase</fullName>
    </submittedName>
</protein>
<dbReference type="GO" id="GO:0004061">
    <property type="term" value="F:arylformamidase activity"/>
    <property type="evidence" value="ECO:0007669"/>
    <property type="project" value="InterPro"/>
</dbReference>
<dbReference type="Pfam" id="PF04199">
    <property type="entry name" value="Cyclase"/>
    <property type="match status" value="1"/>
</dbReference>
<evidence type="ECO:0000256" key="3">
    <source>
        <dbReference type="ARBA" id="ARBA00011738"/>
    </source>
</evidence>
<dbReference type="InterPro" id="IPR037175">
    <property type="entry name" value="KFase_sf"/>
</dbReference>
<evidence type="ECO:0000256" key="5">
    <source>
        <dbReference type="ARBA" id="ARBA00022801"/>
    </source>
</evidence>
<proteinExistence type="predicted"/>
<keyword evidence="5 8" id="KW-0378">Hydrolase</keyword>
<dbReference type="GO" id="GO:0046872">
    <property type="term" value="F:metal ion binding"/>
    <property type="evidence" value="ECO:0007669"/>
    <property type="project" value="UniProtKB-KW"/>
</dbReference>
<comment type="subunit">
    <text evidence="3">Homodimer.</text>
</comment>
<dbReference type="SUPFAM" id="SSF102198">
    <property type="entry name" value="Putative cyclase"/>
    <property type="match status" value="1"/>
</dbReference>
<dbReference type="FunFam" id="3.50.30.50:FF:000001">
    <property type="entry name" value="Kynurenine formamidase"/>
    <property type="match status" value="1"/>
</dbReference>
<gene>
    <name evidence="8" type="ORF">MSLAZ_2219</name>
</gene>
<name>A0A0E3WSV4_9EURY</name>
<dbReference type="OrthoDB" id="9014at2157"/>
<evidence type="ECO:0000256" key="4">
    <source>
        <dbReference type="ARBA" id="ARBA00022723"/>
    </source>
</evidence>
<dbReference type="PANTHER" id="PTHR31118:SF12">
    <property type="entry name" value="CYCLASE-LIKE PROTEIN 2"/>
    <property type="match status" value="1"/>
</dbReference>
<keyword evidence="9" id="KW-1185">Reference proteome</keyword>
<dbReference type="PANTHER" id="PTHR31118">
    <property type="entry name" value="CYCLASE-LIKE PROTEIN 2"/>
    <property type="match status" value="1"/>
</dbReference>
<dbReference type="InterPro" id="IPR007325">
    <property type="entry name" value="KFase/CYL"/>
</dbReference>
<dbReference type="GO" id="GO:0019441">
    <property type="term" value="P:L-tryptophan catabolic process to kynurenine"/>
    <property type="evidence" value="ECO:0007669"/>
    <property type="project" value="InterPro"/>
</dbReference>
<dbReference type="Proteomes" id="UP000033072">
    <property type="component" value="Chromosome"/>
</dbReference>
<dbReference type="HOGENOM" id="CLU_030671_3_1_2"/>
<dbReference type="KEGG" id="mls:MSLAZ_2219"/>
<keyword evidence="4" id="KW-0479">Metal-binding</keyword>
<evidence type="ECO:0000256" key="2">
    <source>
        <dbReference type="ARBA" id="ARBA00005023"/>
    </source>
</evidence>
<evidence type="ECO:0000256" key="1">
    <source>
        <dbReference type="ARBA" id="ARBA00001947"/>
    </source>
</evidence>